<dbReference type="InterPro" id="IPR006365">
    <property type="entry name" value="Cbl_synth_CobL"/>
</dbReference>
<protein>
    <submittedName>
        <fullName evidence="8">Precorrin-6Y methyltransferase</fullName>
    </submittedName>
</protein>
<dbReference type="PANTHER" id="PTHR43182">
    <property type="entry name" value="COBALT-PRECORRIN-6B C(15)-METHYLTRANSFERASE (DECARBOXYLATING)"/>
    <property type="match status" value="1"/>
</dbReference>
<evidence type="ECO:0000256" key="4">
    <source>
        <dbReference type="ARBA" id="ARBA00022679"/>
    </source>
</evidence>
<comment type="pathway">
    <text evidence="1">Cofactor biosynthesis; adenosylcobalamin biosynthesis.</text>
</comment>
<dbReference type="CDD" id="cd11644">
    <property type="entry name" value="Precorrin-6Y-MT"/>
    <property type="match status" value="1"/>
</dbReference>
<dbReference type="InterPro" id="IPR029063">
    <property type="entry name" value="SAM-dependent_MTases_sf"/>
</dbReference>
<dbReference type="PIRSF" id="PIRSF036428">
    <property type="entry name" value="CobL"/>
    <property type="match status" value="1"/>
</dbReference>
<dbReference type="Gene3D" id="3.30.950.10">
    <property type="entry name" value="Methyltransferase, Cobalt-precorrin-4 Transmethylase, Domain 2"/>
    <property type="match status" value="1"/>
</dbReference>
<evidence type="ECO:0000256" key="1">
    <source>
        <dbReference type="ARBA" id="ARBA00004953"/>
    </source>
</evidence>
<dbReference type="NCBIfam" id="TIGR02467">
    <property type="entry name" value="CbiE"/>
    <property type="match status" value="1"/>
</dbReference>
<accession>A0AA37S7T7</accession>
<dbReference type="Pfam" id="PF01189">
    <property type="entry name" value="Methyltr_RsmB-F"/>
    <property type="match status" value="1"/>
</dbReference>
<gene>
    <name evidence="8" type="ORF">GCM10007876_04260</name>
</gene>
<dbReference type="Proteomes" id="UP001161389">
    <property type="component" value="Unassembled WGS sequence"/>
</dbReference>
<dbReference type="Gene3D" id="3.40.1010.10">
    <property type="entry name" value="Cobalt-precorrin-4 Transmethylase, Domain 1"/>
    <property type="match status" value="1"/>
</dbReference>
<dbReference type="AlphaFoldDB" id="A0AA37S7T7"/>
<dbReference type="InterPro" id="IPR014776">
    <property type="entry name" value="4pyrrole_Mease_sub2"/>
</dbReference>
<name>A0AA37S7T7_9GAMM</name>
<dbReference type="InterPro" id="IPR014008">
    <property type="entry name" value="Cbl_synth_MTase_CbiT"/>
</dbReference>
<dbReference type="Gene3D" id="3.40.50.150">
    <property type="entry name" value="Vaccinia Virus protein VP39"/>
    <property type="match status" value="1"/>
</dbReference>
<dbReference type="InterPro" id="IPR035996">
    <property type="entry name" value="4pyrrol_Methylase_sf"/>
</dbReference>
<keyword evidence="4" id="KW-0808">Transferase</keyword>
<dbReference type="InterPro" id="IPR050714">
    <property type="entry name" value="Cobalamin_biosynth_MTase"/>
</dbReference>
<dbReference type="EMBL" id="BSNM01000003">
    <property type="protein sequence ID" value="GLQ29948.1"/>
    <property type="molecule type" value="Genomic_DNA"/>
</dbReference>
<keyword evidence="2" id="KW-0169">Cobalamin biosynthesis</keyword>
<evidence type="ECO:0000313" key="8">
    <source>
        <dbReference type="EMBL" id="GLQ29948.1"/>
    </source>
</evidence>
<evidence type="ECO:0000256" key="3">
    <source>
        <dbReference type="ARBA" id="ARBA00022603"/>
    </source>
</evidence>
<evidence type="ECO:0000256" key="2">
    <source>
        <dbReference type="ARBA" id="ARBA00022573"/>
    </source>
</evidence>
<dbReference type="GO" id="GO:0008276">
    <property type="term" value="F:protein methyltransferase activity"/>
    <property type="evidence" value="ECO:0007669"/>
    <property type="project" value="InterPro"/>
</dbReference>
<reference evidence="8" key="2">
    <citation type="submission" date="2023-01" db="EMBL/GenBank/DDBJ databases">
        <title>Draft genome sequence of Litoribrevibacter albus strain NBRC 110071.</title>
        <authorList>
            <person name="Sun Q."/>
            <person name="Mori K."/>
        </authorList>
    </citation>
    <scope>NUCLEOTIDE SEQUENCE</scope>
    <source>
        <strain evidence="8">NBRC 110071</strain>
    </source>
</reference>
<evidence type="ECO:0000259" key="7">
    <source>
        <dbReference type="Pfam" id="PF01189"/>
    </source>
</evidence>
<keyword evidence="3 8" id="KW-0489">Methyltransferase</keyword>
<evidence type="ECO:0000313" key="9">
    <source>
        <dbReference type="Proteomes" id="UP001161389"/>
    </source>
</evidence>
<comment type="caution">
    <text evidence="8">The sequence shown here is derived from an EMBL/GenBank/DDBJ whole genome shotgun (WGS) entry which is preliminary data.</text>
</comment>
<dbReference type="SUPFAM" id="SSF53790">
    <property type="entry name" value="Tetrapyrrole methylase"/>
    <property type="match status" value="1"/>
</dbReference>
<feature type="domain" description="SAM-dependent methyltransferase RsmB-F/NOP2-type catalytic core" evidence="7">
    <location>
        <begin position="264"/>
        <end position="326"/>
    </location>
</feature>
<dbReference type="InterPro" id="IPR049560">
    <property type="entry name" value="MeTrfase_RsmB-F_NOP2_cat"/>
</dbReference>
<dbReference type="NCBIfam" id="TIGR02469">
    <property type="entry name" value="CbiT"/>
    <property type="match status" value="1"/>
</dbReference>
<keyword evidence="9" id="KW-1185">Reference proteome</keyword>
<dbReference type="SUPFAM" id="SSF53335">
    <property type="entry name" value="S-adenosyl-L-methionine-dependent methyltransferases"/>
    <property type="match status" value="1"/>
</dbReference>
<dbReference type="CDD" id="cd02440">
    <property type="entry name" value="AdoMet_MTases"/>
    <property type="match status" value="1"/>
</dbReference>
<reference evidence="8" key="1">
    <citation type="journal article" date="2014" name="Int. J. Syst. Evol. Microbiol.">
        <title>Complete genome sequence of Corynebacterium casei LMG S-19264T (=DSM 44701T), isolated from a smear-ripened cheese.</title>
        <authorList>
            <consortium name="US DOE Joint Genome Institute (JGI-PGF)"/>
            <person name="Walter F."/>
            <person name="Albersmeier A."/>
            <person name="Kalinowski J."/>
            <person name="Ruckert C."/>
        </authorList>
    </citation>
    <scope>NUCLEOTIDE SEQUENCE</scope>
    <source>
        <strain evidence="8">NBRC 110071</strain>
    </source>
</reference>
<proteinExistence type="predicted"/>
<dbReference type="Pfam" id="PF00590">
    <property type="entry name" value="TP_methylase"/>
    <property type="match status" value="1"/>
</dbReference>
<dbReference type="GO" id="GO:0032259">
    <property type="term" value="P:methylation"/>
    <property type="evidence" value="ECO:0007669"/>
    <property type="project" value="UniProtKB-KW"/>
</dbReference>
<sequence>MDSPIRQLDIVGLGISQTPVFTEETQRCIAAADYVIGSARQLALLSVEEKPQQQQWIELPKLSELKALIDELASDKSVVVLASGDPLFYGIGRWFKQHFAEAFEQGRLRFHPAVSSIQAACHRLGLSLQDTDVLSLHGRPLAKLRTQLKANRTLAILTDEQSNPVALAQECINAGFGDSRITVCERLGYDDEQCRSFSAKELVDGRVGNKGEFDPLHVTIIEVKGLGGVLPSFPGFADALFETGAEPGKGMISKREVRLCILSYLEPNNDDVIWDIGAGCGGVAVELAYWNEKAKVYAIEHHSERLKYLAINRERFGVVSNMNIVEGRAPACLTDLPKPTKVFIGGSDGALPELLAQCWELLPVGGILVASAVIQSTKDQLNDFAELLASSNDSGLSTHAVIESTEVAVKRGQMVAGELVDGKLVDGKLVYQSKYPVTVFQYKKFQFKKAAK</sequence>
<evidence type="ECO:0000256" key="5">
    <source>
        <dbReference type="ARBA" id="ARBA00022691"/>
    </source>
</evidence>
<evidence type="ECO:0000259" key="6">
    <source>
        <dbReference type="Pfam" id="PF00590"/>
    </source>
</evidence>
<dbReference type="InterPro" id="IPR014777">
    <property type="entry name" value="4pyrrole_Mease_sub1"/>
</dbReference>
<dbReference type="PANTHER" id="PTHR43182:SF1">
    <property type="entry name" value="COBALT-PRECORRIN-7 C(5)-METHYLTRANSFERASE"/>
    <property type="match status" value="1"/>
</dbReference>
<dbReference type="GO" id="GO:0009236">
    <property type="term" value="P:cobalamin biosynthetic process"/>
    <property type="evidence" value="ECO:0007669"/>
    <property type="project" value="UniProtKB-KW"/>
</dbReference>
<feature type="domain" description="Tetrapyrrole methylase" evidence="6">
    <location>
        <begin position="10"/>
        <end position="202"/>
    </location>
</feature>
<keyword evidence="5" id="KW-0949">S-adenosyl-L-methionine</keyword>
<dbReference type="RefSeq" id="WP_284378218.1">
    <property type="nucleotide sequence ID" value="NZ_BSNM01000003.1"/>
</dbReference>
<organism evidence="8 9">
    <name type="scientific">Litoribrevibacter albus</name>
    <dbReference type="NCBI Taxonomy" id="1473156"/>
    <lineage>
        <taxon>Bacteria</taxon>
        <taxon>Pseudomonadati</taxon>
        <taxon>Pseudomonadota</taxon>
        <taxon>Gammaproteobacteria</taxon>
        <taxon>Oceanospirillales</taxon>
        <taxon>Oceanospirillaceae</taxon>
        <taxon>Litoribrevibacter</taxon>
    </lineage>
</organism>
<dbReference type="InterPro" id="IPR012818">
    <property type="entry name" value="CbiE"/>
</dbReference>
<dbReference type="InterPro" id="IPR000878">
    <property type="entry name" value="4pyrrol_Mease"/>
</dbReference>